<dbReference type="PANTHER" id="PTHR43476:SF3">
    <property type="entry name" value="FAD-BINDING MONOOXYGENASE"/>
    <property type="match status" value="1"/>
</dbReference>
<gene>
    <name evidence="3" type="ordered locus">Deipr_2144</name>
</gene>
<dbReference type="KEGG" id="dpt:Deipr_2144"/>
<dbReference type="GO" id="GO:0019622">
    <property type="term" value="P:3-(3-hydroxy)phenylpropionate catabolic process"/>
    <property type="evidence" value="ECO:0007669"/>
    <property type="project" value="TreeGrafter"/>
</dbReference>
<evidence type="ECO:0000313" key="4">
    <source>
        <dbReference type="Proteomes" id="UP000007718"/>
    </source>
</evidence>
<dbReference type="GO" id="GO:0071949">
    <property type="term" value="F:FAD binding"/>
    <property type="evidence" value="ECO:0007669"/>
    <property type="project" value="InterPro"/>
</dbReference>
<evidence type="ECO:0000259" key="2">
    <source>
        <dbReference type="Pfam" id="PF01494"/>
    </source>
</evidence>
<dbReference type="EMBL" id="CP002537">
    <property type="protein sequence ID" value="ADY27274.1"/>
    <property type="molecule type" value="Genomic_DNA"/>
</dbReference>
<dbReference type="Gene3D" id="3.30.70.2450">
    <property type="match status" value="1"/>
</dbReference>
<dbReference type="Gene3D" id="3.50.50.60">
    <property type="entry name" value="FAD/NAD(P)-binding domain"/>
    <property type="match status" value="1"/>
</dbReference>
<dbReference type="PRINTS" id="PR00420">
    <property type="entry name" value="RNGMNOXGNASE"/>
</dbReference>
<dbReference type="HOGENOM" id="CLU_009665_20_0_0"/>
<dbReference type="OrthoDB" id="9806565at2"/>
<dbReference type="Pfam" id="PF01494">
    <property type="entry name" value="FAD_binding_3"/>
    <property type="match status" value="1"/>
</dbReference>
<dbReference type="RefSeq" id="WP_013623006.1">
    <property type="nucleotide sequence ID" value="NC_015169.1"/>
</dbReference>
<geneLocation type="plasmid" evidence="3 4">
    <name>pDEIPR01</name>
</geneLocation>
<keyword evidence="1" id="KW-0560">Oxidoreductase</keyword>
<keyword evidence="3" id="KW-0614">Plasmid</keyword>
<dbReference type="AlphaFoldDB" id="F0RPG8"/>
<dbReference type="Proteomes" id="UP000007718">
    <property type="component" value="Plasmid pDEIPR01"/>
</dbReference>
<dbReference type="InterPro" id="IPR036188">
    <property type="entry name" value="FAD/NAD-bd_sf"/>
</dbReference>
<name>F0RPG8_DEIPM</name>
<feature type="domain" description="FAD-binding" evidence="2">
    <location>
        <begin position="2"/>
        <end position="336"/>
    </location>
</feature>
<dbReference type="SUPFAM" id="SSF51905">
    <property type="entry name" value="FAD/NAD(P)-binding domain"/>
    <property type="match status" value="1"/>
</dbReference>
<organism evidence="3 4">
    <name type="scientific">Deinococcus proteolyticus (strain ATCC 35074 / DSM 20540 / JCM 6276 / NBRC 101906 / NCIMB 13154 / VKM Ac-1939 / CCM 2703 / MRP)</name>
    <dbReference type="NCBI Taxonomy" id="693977"/>
    <lineage>
        <taxon>Bacteria</taxon>
        <taxon>Thermotogati</taxon>
        <taxon>Deinococcota</taxon>
        <taxon>Deinococci</taxon>
        <taxon>Deinococcales</taxon>
        <taxon>Deinococcaceae</taxon>
        <taxon>Deinococcus</taxon>
    </lineage>
</organism>
<reference evidence="3 4" key="1">
    <citation type="submission" date="2011-02" db="EMBL/GenBank/DDBJ databases">
        <title>The complete sequence of plasmid1 of Deinococcus proteolyticus DSM 20540.</title>
        <authorList>
            <consortium name="US DOE Joint Genome Institute (JGI-PGF)"/>
            <person name="Lucas S."/>
            <person name="Copeland A."/>
            <person name="Lapidus A."/>
            <person name="Bruce D."/>
            <person name="Goodwin L."/>
            <person name="Pitluck S."/>
            <person name="Kyrpides N."/>
            <person name="Mavromatis K."/>
            <person name="Pagani I."/>
            <person name="Ivanova N."/>
            <person name="Ovchinnikova G."/>
            <person name="Zeytun A."/>
            <person name="Detter J.C."/>
            <person name="Han C."/>
            <person name="Land M."/>
            <person name="Hauser L."/>
            <person name="Markowitz V."/>
            <person name="Cheng J.-F."/>
            <person name="Hugenholtz P."/>
            <person name="Woyke T."/>
            <person name="Wu D."/>
            <person name="Pukall R."/>
            <person name="Steenblock K."/>
            <person name="Brambilla E."/>
            <person name="Klenk H.-P."/>
            <person name="Eisen J.A."/>
        </authorList>
    </citation>
    <scope>NUCLEOTIDE SEQUENCE [LARGE SCALE GENOMIC DNA]</scope>
    <source>
        <strain evidence="4">ATCC 35074 / DSM 20540 / JCM 6276 / NBRC 101906 / NCIMB 13154 / VKM Ac-1939 / CCM 2703 / MRP</strain>
        <plasmid evidence="4">Plasmid pDEIPR01</plasmid>
    </source>
</reference>
<sequence length="381" mass="40748">MLDVAIVGGGPVGLYLGGLLAQAGLDIAVLDRRTQAPPHSKAIGIHPRALHGFGRLGVLEPMRAAGITIRRGLLLGGGGRVLGELDFAGADPQHPYILSLPQMQTEALLTGRLEELAPGALRRPVTVTGIEERGNSLNVQLEQDGQVQTLTARHVVAADGWRSGLRQAAGIAFPGGPYPDRYLMGDFPDTTPFGESAMIALTAAGVTECFPLPGGLRRWVVHTGSTLLDSAGPETLARIVRERTGLPIPAAECRMLSAFTVRRHLAERMVRGRLSLIGDAAHVVSPIGGQGMNLGWLDADVLAPLLIRAVRGEKVPEAEWHHWETQRRRSAWVAARQAEANMSAGRPTTPARQQARERLLAGLLGPHTAPLLASAFTMRWL</sequence>
<evidence type="ECO:0000256" key="1">
    <source>
        <dbReference type="ARBA" id="ARBA00023002"/>
    </source>
</evidence>
<dbReference type="InterPro" id="IPR050631">
    <property type="entry name" value="PheA/TfdB_FAD_monoxygenase"/>
</dbReference>
<dbReference type="GO" id="GO:0008688">
    <property type="term" value="F:3-(3-hydroxyphenyl)propionate hydroxylase activity"/>
    <property type="evidence" value="ECO:0007669"/>
    <property type="project" value="TreeGrafter"/>
</dbReference>
<proteinExistence type="predicted"/>
<protein>
    <submittedName>
        <fullName evidence="3">Monooxygenase FAD-binding protein</fullName>
    </submittedName>
</protein>
<evidence type="ECO:0000313" key="3">
    <source>
        <dbReference type="EMBL" id="ADY27274.1"/>
    </source>
</evidence>
<keyword evidence="4" id="KW-1185">Reference proteome</keyword>
<dbReference type="InterPro" id="IPR002938">
    <property type="entry name" value="FAD-bd"/>
</dbReference>
<dbReference type="PANTHER" id="PTHR43476">
    <property type="entry name" value="3-(3-HYDROXY-PHENYL)PROPIONATE/3-HYDROXYCINNAMIC ACID HYDROXYLASE"/>
    <property type="match status" value="1"/>
</dbReference>
<accession>F0RPG8</accession>
<keyword evidence="3" id="KW-0503">Monooxygenase</keyword>